<feature type="compositionally biased region" description="Basic and acidic residues" evidence="6">
    <location>
        <begin position="53"/>
        <end position="66"/>
    </location>
</feature>
<dbReference type="OrthoDB" id="639767at2759"/>
<sequence>MCAAIAAMREAGHIDGTKDFVEDLSPNARIGYAVDNVKEEGDSEEEDGNGDANRGDRDKSNSEKQENITSEGPILCAKLDTSKTAVVDPVRELCTVVATHGVCWHVGTAYARFRHLADGADTVDSFSMNAHKWLIAAWVRRLVLLVAGLGTEHEYILKNATLEGHVIVDYNDWSVMLTRRFRALKVWLMLRYYSIEDALEN</sequence>
<gene>
    <name evidence="7" type="ORF">C2845_PM18G07600</name>
</gene>
<protein>
    <submittedName>
        <fullName evidence="7">Tyrosine decarboxylase 1-like</fullName>
    </submittedName>
</protein>
<dbReference type="GO" id="GO:0030170">
    <property type="term" value="F:pyridoxal phosphate binding"/>
    <property type="evidence" value="ECO:0007669"/>
    <property type="project" value="InterPro"/>
</dbReference>
<dbReference type="STRING" id="4540.A0A3L6PIQ2"/>
<dbReference type="InterPro" id="IPR015421">
    <property type="entry name" value="PyrdxlP-dep_Trfase_major"/>
</dbReference>
<comment type="cofactor">
    <cofactor evidence="1 5">
        <name>pyridoxal 5'-phosphate</name>
        <dbReference type="ChEBI" id="CHEBI:597326"/>
    </cofactor>
</comment>
<evidence type="ECO:0000313" key="7">
    <source>
        <dbReference type="EMBL" id="RLM58183.1"/>
    </source>
</evidence>
<dbReference type="Gene3D" id="3.40.640.10">
    <property type="entry name" value="Type I PLP-dependent aspartate aminotransferase-like (Major domain)"/>
    <property type="match status" value="1"/>
</dbReference>
<dbReference type="InterPro" id="IPR010977">
    <property type="entry name" value="Aromatic_deC"/>
</dbReference>
<dbReference type="PANTHER" id="PTHR11999">
    <property type="entry name" value="GROUP II PYRIDOXAL-5-PHOSPHATE DECARBOXYLASE"/>
    <property type="match status" value="1"/>
</dbReference>
<accession>A0A3L6PIQ2</accession>
<keyword evidence="4 5" id="KW-0456">Lyase</keyword>
<proteinExistence type="inferred from homology"/>
<comment type="caution">
    <text evidence="7">The sequence shown here is derived from an EMBL/GenBank/DDBJ whole genome shotgun (WGS) entry which is preliminary data.</text>
</comment>
<dbReference type="PANTHER" id="PTHR11999:SF96">
    <property type="entry name" value="TYROSINE DECARBOXYLASE"/>
    <property type="match status" value="1"/>
</dbReference>
<dbReference type="GO" id="GO:0005737">
    <property type="term" value="C:cytoplasm"/>
    <property type="evidence" value="ECO:0007669"/>
    <property type="project" value="TreeGrafter"/>
</dbReference>
<feature type="region of interest" description="Disordered" evidence="6">
    <location>
        <begin position="33"/>
        <end position="68"/>
    </location>
</feature>
<dbReference type="GO" id="GO:0019752">
    <property type="term" value="P:carboxylic acid metabolic process"/>
    <property type="evidence" value="ECO:0007669"/>
    <property type="project" value="InterPro"/>
</dbReference>
<dbReference type="InterPro" id="IPR002129">
    <property type="entry name" value="PyrdxlP-dep_de-COase"/>
</dbReference>
<dbReference type="Proteomes" id="UP000275267">
    <property type="component" value="Unassembled WGS sequence"/>
</dbReference>
<keyword evidence="2" id="KW-0210">Decarboxylase</keyword>
<dbReference type="AlphaFoldDB" id="A0A3L6PIQ2"/>
<evidence type="ECO:0000256" key="2">
    <source>
        <dbReference type="ARBA" id="ARBA00022793"/>
    </source>
</evidence>
<keyword evidence="3 5" id="KW-0663">Pyridoxal phosphate</keyword>
<evidence type="ECO:0000256" key="1">
    <source>
        <dbReference type="ARBA" id="ARBA00001933"/>
    </source>
</evidence>
<dbReference type="GO" id="GO:0016831">
    <property type="term" value="F:carboxy-lyase activity"/>
    <property type="evidence" value="ECO:0007669"/>
    <property type="project" value="TreeGrafter"/>
</dbReference>
<organism evidence="7 8">
    <name type="scientific">Panicum miliaceum</name>
    <name type="common">Proso millet</name>
    <name type="synonym">Broomcorn millet</name>
    <dbReference type="NCBI Taxonomy" id="4540"/>
    <lineage>
        <taxon>Eukaryota</taxon>
        <taxon>Viridiplantae</taxon>
        <taxon>Streptophyta</taxon>
        <taxon>Embryophyta</taxon>
        <taxon>Tracheophyta</taxon>
        <taxon>Spermatophyta</taxon>
        <taxon>Magnoliopsida</taxon>
        <taxon>Liliopsida</taxon>
        <taxon>Poales</taxon>
        <taxon>Poaceae</taxon>
        <taxon>PACMAD clade</taxon>
        <taxon>Panicoideae</taxon>
        <taxon>Panicodae</taxon>
        <taxon>Paniceae</taxon>
        <taxon>Panicinae</taxon>
        <taxon>Panicum</taxon>
        <taxon>Panicum sect. Panicum</taxon>
    </lineage>
</organism>
<dbReference type="InterPro" id="IPR015424">
    <property type="entry name" value="PyrdxlP-dep_Trfase"/>
</dbReference>
<dbReference type="SUPFAM" id="SSF53383">
    <property type="entry name" value="PLP-dependent transferases"/>
    <property type="match status" value="1"/>
</dbReference>
<evidence type="ECO:0000313" key="8">
    <source>
        <dbReference type="Proteomes" id="UP000275267"/>
    </source>
</evidence>
<name>A0A3L6PIQ2_PANMI</name>
<comment type="similarity">
    <text evidence="5">Belongs to the group II decarboxylase family.</text>
</comment>
<evidence type="ECO:0000256" key="3">
    <source>
        <dbReference type="ARBA" id="ARBA00022898"/>
    </source>
</evidence>
<evidence type="ECO:0000256" key="6">
    <source>
        <dbReference type="SAM" id="MobiDB-lite"/>
    </source>
</evidence>
<keyword evidence="8" id="KW-1185">Reference proteome</keyword>
<evidence type="ECO:0000256" key="4">
    <source>
        <dbReference type="ARBA" id="ARBA00023239"/>
    </source>
</evidence>
<dbReference type="Pfam" id="PF00282">
    <property type="entry name" value="Pyridoxal_deC"/>
    <property type="match status" value="1"/>
</dbReference>
<reference evidence="8" key="1">
    <citation type="journal article" date="2019" name="Nat. Commun.">
        <title>The genome of broomcorn millet.</title>
        <authorList>
            <person name="Zou C."/>
            <person name="Miki D."/>
            <person name="Li D."/>
            <person name="Tang Q."/>
            <person name="Xiao L."/>
            <person name="Rajput S."/>
            <person name="Deng P."/>
            <person name="Jia W."/>
            <person name="Huang R."/>
            <person name="Zhang M."/>
            <person name="Sun Y."/>
            <person name="Hu J."/>
            <person name="Fu X."/>
            <person name="Schnable P.S."/>
            <person name="Li F."/>
            <person name="Zhang H."/>
            <person name="Feng B."/>
            <person name="Zhu X."/>
            <person name="Liu R."/>
            <person name="Schnable J.C."/>
            <person name="Zhu J.-K."/>
            <person name="Zhang H."/>
        </authorList>
    </citation>
    <scope>NUCLEOTIDE SEQUENCE [LARGE SCALE GENOMIC DNA]</scope>
</reference>
<evidence type="ECO:0000256" key="5">
    <source>
        <dbReference type="RuleBase" id="RU000382"/>
    </source>
</evidence>
<dbReference type="EMBL" id="PQIB02000017">
    <property type="protein sequence ID" value="RLM58183.1"/>
    <property type="molecule type" value="Genomic_DNA"/>
</dbReference>